<dbReference type="InterPro" id="IPR036291">
    <property type="entry name" value="NAD(P)-bd_dom_sf"/>
</dbReference>
<comment type="similarity">
    <text evidence="1">Belongs to the short-chain dehydrogenases/reductases (SDR) family.</text>
</comment>
<name>A0A9P6GKD4_9PLEO</name>
<organism evidence="4 5">
    <name type="scientific">Paraphaeosphaeria minitans</name>
    <dbReference type="NCBI Taxonomy" id="565426"/>
    <lineage>
        <taxon>Eukaryota</taxon>
        <taxon>Fungi</taxon>
        <taxon>Dikarya</taxon>
        <taxon>Ascomycota</taxon>
        <taxon>Pezizomycotina</taxon>
        <taxon>Dothideomycetes</taxon>
        <taxon>Pleosporomycetidae</taxon>
        <taxon>Pleosporales</taxon>
        <taxon>Massarineae</taxon>
        <taxon>Didymosphaeriaceae</taxon>
        <taxon>Paraphaeosphaeria</taxon>
    </lineage>
</organism>
<feature type="region of interest" description="Disordered" evidence="3">
    <location>
        <begin position="1"/>
        <end position="61"/>
    </location>
</feature>
<dbReference type="PANTHER" id="PTHR42901">
    <property type="entry name" value="ALCOHOL DEHYDROGENASE"/>
    <property type="match status" value="1"/>
</dbReference>
<feature type="compositionally biased region" description="Low complexity" evidence="3">
    <location>
        <begin position="20"/>
        <end position="41"/>
    </location>
</feature>
<accession>A0A9P6GKD4</accession>
<dbReference type="Gene3D" id="3.40.50.720">
    <property type="entry name" value="NAD(P)-binding Rossmann-like Domain"/>
    <property type="match status" value="1"/>
</dbReference>
<evidence type="ECO:0000313" key="5">
    <source>
        <dbReference type="Proteomes" id="UP000756921"/>
    </source>
</evidence>
<comment type="caution">
    <text evidence="4">The sequence shown here is derived from an EMBL/GenBank/DDBJ whole genome shotgun (WGS) entry which is preliminary data.</text>
</comment>
<keyword evidence="5" id="KW-1185">Reference proteome</keyword>
<dbReference type="InterPro" id="IPR002347">
    <property type="entry name" value="SDR_fam"/>
</dbReference>
<dbReference type="Pfam" id="PF00106">
    <property type="entry name" value="adh_short"/>
    <property type="match status" value="1"/>
</dbReference>
<protein>
    <submittedName>
        <fullName evidence="4">Short chain dehydrogenase</fullName>
    </submittedName>
</protein>
<proteinExistence type="inferred from homology"/>
<dbReference type="AlphaFoldDB" id="A0A9P6GKD4"/>
<dbReference type="EMBL" id="WJXW01000004">
    <property type="protein sequence ID" value="KAF9737271.1"/>
    <property type="molecule type" value="Genomic_DNA"/>
</dbReference>
<dbReference type="Proteomes" id="UP000756921">
    <property type="component" value="Unassembled WGS sequence"/>
</dbReference>
<evidence type="ECO:0000256" key="2">
    <source>
        <dbReference type="ARBA" id="ARBA00023002"/>
    </source>
</evidence>
<reference evidence="4" key="1">
    <citation type="journal article" date="2020" name="Mol. Plant Microbe Interact.">
        <title>Genome Sequence of the Biocontrol Agent Coniothyrium minitans strain Conio (IMI 134523).</title>
        <authorList>
            <person name="Patel D."/>
            <person name="Shittu T.A."/>
            <person name="Baroncelli R."/>
            <person name="Muthumeenakshi S."/>
            <person name="Osborne T.H."/>
            <person name="Janganan T.K."/>
            <person name="Sreenivasaprasad S."/>
        </authorList>
    </citation>
    <scope>NUCLEOTIDE SEQUENCE</scope>
    <source>
        <strain evidence="4">Conio</strain>
    </source>
</reference>
<evidence type="ECO:0000256" key="1">
    <source>
        <dbReference type="ARBA" id="ARBA00006484"/>
    </source>
</evidence>
<dbReference type="PANTHER" id="PTHR42901:SF1">
    <property type="entry name" value="ALCOHOL DEHYDROGENASE"/>
    <property type="match status" value="1"/>
</dbReference>
<keyword evidence="2" id="KW-0560">Oxidoreductase</keyword>
<evidence type="ECO:0000313" key="4">
    <source>
        <dbReference type="EMBL" id="KAF9737271.1"/>
    </source>
</evidence>
<evidence type="ECO:0000256" key="3">
    <source>
        <dbReference type="SAM" id="MobiDB-lite"/>
    </source>
</evidence>
<dbReference type="PRINTS" id="PR00081">
    <property type="entry name" value="GDHRDH"/>
</dbReference>
<dbReference type="SUPFAM" id="SSF51735">
    <property type="entry name" value="NAD(P)-binding Rossmann-fold domains"/>
    <property type="match status" value="1"/>
</dbReference>
<gene>
    <name evidence="4" type="ORF">PMIN01_05050</name>
</gene>
<dbReference type="GO" id="GO:0016491">
    <property type="term" value="F:oxidoreductase activity"/>
    <property type="evidence" value="ECO:0007669"/>
    <property type="project" value="UniProtKB-KW"/>
</dbReference>
<dbReference type="OrthoDB" id="3794686at2759"/>
<sequence>MAPAMTANRAKAQVATTRKPPSSGPSAASAHSPQSPTGVTKVTKRRRQTTHPKVLGPLDAHCGSRSNTASPLLALTFEIGRIIWRHALTSPKKRLLYDTDSSILNLSPIGAAISATCHQIALETKDMPLKLNKLCFDVQGFLKCQRRLMAMEGEVEWELRVLHGKNILITGASSGIGRSTAIEFARTCPDNLKLILTARRLDRLHELKSQIQKEAGRGVKVCVKELDVSKKEQIDSFFENLDEDFEDVDVLVNNASFVLTRDHSTEKLQEFNDIRHRFHKEKADAVYAGCDPLTPEDIAEVIVFAAGRRENVVVADTLLYPSHQAGALEIHRHQ</sequence>